<keyword evidence="8" id="KW-1185">Reference proteome</keyword>
<gene>
    <name evidence="7" type="ORF">J2S62_001230</name>
</gene>
<evidence type="ECO:0000259" key="6">
    <source>
        <dbReference type="Pfam" id="PF06271"/>
    </source>
</evidence>
<dbReference type="Pfam" id="PF06271">
    <property type="entry name" value="RDD"/>
    <property type="match status" value="1"/>
</dbReference>
<comment type="subcellular location">
    <subcellularLocation>
        <location evidence="1">Membrane</location>
        <topology evidence="1">Multi-pass membrane protein</topology>
    </subcellularLocation>
</comment>
<keyword evidence="4 5" id="KW-0472">Membrane</keyword>
<evidence type="ECO:0000256" key="4">
    <source>
        <dbReference type="ARBA" id="ARBA00023136"/>
    </source>
</evidence>
<dbReference type="EMBL" id="JAVDYJ010000001">
    <property type="protein sequence ID" value="MDR7346973.1"/>
    <property type="molecule type" value="Genomic_DNA"/>
</dbReference>
<evidence type="ECO:0000313" key="7">
    <source>
        <dbReference type="EMBL" id="MDR7346973.1"/>
    </source>
</evidence>
<protein>
    <submittedName>
        <fullName evidence="7">RDD family membrane protein YckC</fullName>
    </submittedName>
</protein>
<sequence length="178" mass="18621">MAALHPLAISRGKAYLRDCVGYLGIAVATVPLGLLAQQAEWGSHRWFVLAASAIPPTVATLLAAHREASASGATPGKRRYGLQVQDELGEPLSFSRALLRNVVKIAIPWQLGHTVAVGAAFGGFDDQEPLTIAAVVSTYLLLALMIGSAAFGKGRALHDRIAGTRVLVKKTLSATVGS</sequence>
<dbReference type="RefSeq" id="WP_310172602.1">
    <property type="nucleotide sequence ID" value="NZ_BAABHE010000002.1"/>
</dbReference>
<evidence type="ECO:0000256" key="3">
    <source>
        <dbReference type="ARBA" id="ARBA00022989"/>
    </source>
</evidence>
<comment type="caution">
    <text evidence="7">The sequence shown here is derived from an EMBL/GenBank/DDBJ whole genome shotgun (WGS) entry which is preliminary data.</text>
</comment>
<evidence type="ECO:0000256" key="2">
    <source>
        <dbReference type="ARBA" id="ARBA00022692"/>
    </source>
</evidence>
<name>A0ABU2B037_9MICC</name>
<feature type="transmembrane region" description="Helical" evidence="5">
    <location>
        <begin position="20"/>
        <end position="39"/>
    </location>
</feature>
<accession>A0ABU2B037</accession>
<reference evidence="7 8" key="1">
    <citation type="submission" date="2023-07" db="EMBL/GenBank/DDBJ databases">
        <title>Sequencing the genomes of 1000 actinobacteria strains.</title>
        <authorList>
            <person name="Klenk H.-P."/>
        </authorList>
    </citation>
    <scope>NUCLEOTIDE SEQUENCE [LARGE SCALE GENOMIC DNA]</scope>
    <source>
        <strain evidence="7 8">DSM 22966</strain>
    </source>
</reference>
<feature type="transmembrane region" description="Helical" evidence="5">
    <location>
        <begin position="130"/>
        <end position="151"/>
    </location>
</feature>
<evidence type="ECO:0000256" key="5">
    <source>
        <dbReference type="SAM" id="Phobius"/>
    </source>
</evidence>
<proteinExistence type="predicted"/>
<dbReference type="Proteomes" id="UP001183794">
    <property type="component" value="Unassembled WGS sequence"/>
</dbReference>
<keyword evidence="2 5" id="KW-0812">Transmembrane</keyword>
<organism evidence="7 8">
    <name type="scientific">Enteractinococcus fodinae</name>
    <dbReference type="NCBI Taxonomy" id="684663"/>
    <lineage>
        <taxon>Bacteria</taxon>
        <taxon>Bacillati</taxon>
        <taxon>Actinomycetota</taxon>
        <taxon>Actinomycetes</taxon>
        <taxon>Micrococcales</taxon>
        <taxon>Micrococcaceae</taxon>
    </lineage>
</organism>
<dbReference type="InterPro" id="IPR010432">
    <property type="entry name" value="RDD"/>
</dbReference>
<feature type="domain" description="RDD" evidence="6">
    <location>
        <begin position="26"/>
        <end position="163"/>
    </location>
</feature>
<evidence type="ECO:0000256" key="1">
    <source>
        <dbReference type="ARBA" id="ARBA00004141"/>
    </source>
</evidence>
<keyword evidence="3 5" id="KW-1133">Transmembrane helix</keyword>
<evidence type="ECO:0000313" key="8">
    <source>
        <dbReference type="Proteomes" id="UP001183794"/>
    </source>
</evidence>